<evidence type="ECO:0000313" key="7">
    <source>
        <dbReference type="EMBL" id="MEE6148046.1"/>
    </source>
</evidence>
<dbReference type="SUPFAM" id="SSF88659">
    <property type="entry name" value="Sigma3 and sigma4 domains of RNA polymerase sigma factors"/>
    <property type="match status" value="1"/>
</dbReference>
<dbReference type="Pfam" id="PF04542">
    <property type="entry name" value="Sigma70_r2"/>
    <property type="match status" value="1"/>
</dbReference>
<evidence type="ECO:0000259" key="6">
    <source>
        <dbReference type="Pfam" id="PF08281"/>
    </source>
</evidence>
<comment type="similarity">
    <text evidence="1">Belongs to the sigma-70 factor family. ECF subfamily.</text>
</comment>
<dbReference type="InterPro" id="IPR014284">
    <property type="entry name" value="RNA_pol_sigma-70_dom"/>
</dbReference>
<evidence type="ECO:0000256" key="3">
    <source>
        <dbReference type="ARBA" id="ARBA00023082"/>
    </source>
</evidence>
<evidence type="ECO:0000256" key="1">
    <source>
        <dbReference type="ARBA" id="ARBA00010641"/>
    </source>
</evidence>
<dbReference type="CDD" id="cd06171">
    <property type="entry name" value="Sigma70_r4"/>
    <property type="match status" value="1"/>
</dbReference>
<dbReference type="InterPro" id="IPR013249">
    <property type="entry name" value="RNA_pol_sigma70_r4_t2"/>
</dbReference>
<dbReference type="InterPro" id="IPR013325">
    <property type="entry name" value="RNA_pol_sigma_r2"/>
</dbReference>
<reference evidence="7 8" key="1">
    <citation type="submission" date="2024-01" db="EMBL/GenBank/DDBJ databases">
        <title>Description of Olsenella sp. nov., isolated from pig feces.</title>
        <authorList>
            <person name="Chang Y.-H."/>
        </authorList>
    </citation>
    <scope>NUCLEOTIDE SEQUENCE [LARGE SCALE GENOMIC DNA]</scope>
    <source>
        <strain evidence="7 8">YH-ols2223</strain>
    </source>
</reference>
<evidence type="ECO:0000256" key="2">
    <source>
        <dbReference type="ARBA" id="ARBA00023015"/>
    </source>
</evidence>
<dbReference type="SUPFAM" id="SSF88946">
    <property type="entry name" value="Sigma2 domain of RNA polymerase sigma factors"/>
    <property type="match status" value="1"/>
</dbReference>
<keyword evidence="3" id="KW-0731">Sigma factor</keyword>
<sequence length="164" mass="18322">MRPQQDIEEAFDRYGDAVLRACIAAGLSRADAEDALQETFLKYATGRTPFLTESHRKAWLLRVAINGARDLQRRASNQDVPLEYADCPRPSRPEDEVSSGVCTRMDVAEALRALSDDQRVAVLLALGEGYTAPEVARIMRKPTNTVYSLITRGKRKLREVLGDE</sequence>
<dbReference type="InterPro" id="IPR007627">
    <property type="entry name" value="RNA_pol_sigma70_r2"/>
</dbReference>
<dbReference type="Pfam" id="PF08281">
    <property type="entry name" value="Sigma70_r4_2"/>
    <property type="match status" value="1"/>
</dbReference>
<dbReference type="Gene3D" id="1.10.10.10">
    <property type="entry name" value="Winged helix-like DNA-binding domain superfamily/Winged helix DNA-binding domain"/>
    <property type="match status" value="1"/>
</dbReference>
<dbReference type="Proteomes" id="UP001332931">
    <property type="component" value="Unassembled WGS sequence"/>
</dbReference>
<comment type="caution">
    <text evidence="7">The sequence shown here is derived from an EMBL/GenBank/DDBJ whole genome shotgun (WGS) entry which is preliminary data.</text>
</comment>
<keyword evidence="8" id="KW-1185">Reference proteome</keyword>
<dbReference type="EMBL" id="JAZGJQ010000012">
    <property type="protein sequence ID" value="MEE6148046.1"/>
    <property type="molecule type" value="Genomic_DNA"/>
</dbReference>
<accession>A0ABU7RBR5</accession>
<protein>
    <submittedName>
        <fullName evidence="7">RNA polymerase sigma factor</fullName>
    </submittedName>
</protein>
<name>A0ABU7RBR5_9ACTN</name>
<organism evidence="7 8">
    <name type="scientific">Olsenella absiana</name>
    <dbReference type="NCBI Taxonomy" id="3115222"/>
    <lineage>
        <taxon>Bacteria</taxon>
        <taxon>Bacillati</taxon>
        <taxon>Actinomycetota</taxon>
        <taxon>Coriobacteriia</taxon>
        <taxon>Coriobacteriales</taxon>
        <taxon>Atopobiaceae</taxon>
        <taxon>Olsenella</taxon>
    </lineage>
</organism>
<dbReference type="PANTHER" id="PTHR43133:SF25">
    <property type="entry name" value="RNA POLYMERASE SIGMA FACTOR RFAY-RELATED"/>
    <property type="match status" value="1"/>
</dbReference>
<dbReference type="InterPro" id="IPR039425">
    <property type="entry name" value="RNA_pol_sigma-70-like"/>
</dbReference>
<feature type="domain" description="RNA polymerase sigma-70 region 2" evidence="5">
    <location>
        <begin position="11"/>
        <end position="76"/>
    </location>
</feature>
<gene>
    <name evidence="7" type="ORF">VXJ25_08650</name>
</gene>
<dbReference type="InterPro" id="IPR036388">
    <property type="entry name" value="WH-like_DNA-bd_sf"/>
</dbReference>
<proteinExistence type="inferred from homology"/>
<dbReference type="PANTHER" id="PTHR43133">
    <property type="entry name" value="RNA POLYMERASE ECF-TYPE SIGMA FACTO"/>
    <property type="match status" value="1"/>
</dbReference>
<dbReference type="InterPro" id="IPR013324">
    <property type="entry name" value="RNA_pol_sigma_r3/r4-like"/>
</dbReference>
<dbReference type="RefSeq" id="WP_330958811.1">
    <property type="nucleotide sequence ID" value="NZ_JAZGJQ010000012.1"/>
</dbReference>
<evidence type="ECO:0000313" key="8">
    <source>
        <dbReference type="Proteomes" id="UP001332931"/>
    </source>
</evidence>
<feature type="domain" description="RNA polymerase sigma factor 70 region 4 type 2" evidence="6">
    <location>
        <begin position="105"/>
        <end position="157"/>
    </location>
</feature>
<dbReference type="NCBIfam" id="TIGR02937">
    <property type="entry name" value="sigma70-ECF"/>
    <property type="match status" value="1"/>
</dbReference>
<keyword evidence="2" id="KW-0805">Transcription regulation</keyword>
<dbReference type="Gene3D" id="1.10.1740.10">
    <property type="match status" value="1"/>
</dbReference>
<evidence type="ECO:0000259" key="5">
    <source>
        <dbReference type="Pfam" id="PF04542"/>
    </source>
</evidence>
<keyword evidence="4" id="KW-0804">Transcription</keyword>
<evidence type="ECO:0000256" key="4">
    <source>
        <dbReference type="ARBA" id="ARBA00023163"/>
    </source>
</evidence>